<dbReference type="EMBL" id="CP031092">
    <property type="protein sequence ID" value="AXF55271.1"/>
    <property type="molecule type" value="Genomic_DNA"/>
</dbReference>
<evidence type="ECO:0000313" key="2">
    <source>
        <dbReference type="EMBL" id="AXF55271.1"/>
    </source>
</evidence>
<accession>A0A345BWE0</accession>
<keyword evidence="3" id="KW-1185">Reference proteome</keyword>
<dbReference type="PANTHER" id="PTHR48207:SF3">
    <property type="entry name" value="SUCCINATE--HYDROXYMETHYLGLUTARATE COA-TRANSFERASE"/>
    <property type="match status" value="1"/>
</dbReference>
<dbReference type="AlphaFoldDB" id="A0A345BWE0"/>
<dbReference type="Gene3D" id="3.30.1540.10">
    <property type="entry name" value="formyl-coa transferase, domain 3"/>
    <property type="match status" value="1"/>
</dbReference>
<dbReference type="Proteomes" id="UP000252100">
    <property type="component" value="Chromosome"/>
</dbReference>
<proteinExistence type="predicted"/>
<dbReference type="PANTHER" id="PTHR48207">
    <property type="entry name" value="SUCCINATE--HYDROXYMETHYLGLUTARATE COA-TRANSFERASE"/>
    <property type="match status" value="1"/>
</dbReference>
<dbReference type="Gene3D" id="3.40.50.10540">
    <property type="entry name" value="Crotonobetainyl-coa:carnitine coa-transferase, domain 1"/>
    <property type="match status" value="1"/>
</dbReference>
<dbReference type="GO" id="GO:0008410">
    <property type="term" value="F:CoA-transferase activity"/>
    <property type="evidence" value="ECO:0007669"/>
    <property type="project" value="TreeGrafter"/>
</dbReference>
<sequence length="407" mass="45847">MIKEVLKMPLKDIRIIDLSRLLSGPYATMMLSDLGAEVIKVESPSGDDTRQFGPPYYHEWSSYFLSVNRNKKSISLDLKTEQGKDVLLKMIRTADVVIENFRPGTMERLGLSYETMKEYNPKIILASISGFGQYGSYSKKPGYDVLAQAMGGLMSVTGEKNGEPLKAGYSFADLGTGMWAAFGIMTALWERNKSGEGQWIDAALLDTIISWQTYLASNYFATGEDPKALGTEHPNIVPYQAFQASDGHFVIAIARDHMWHSFTAKIGIDILKDGRFNTNEGRVIHRNELIPLLENVFIQRSRQEWDDFFTDIGVPVGPVNKLSEILDDKHVKERDMVVNTKHQRYGETKSLGFPIQLSRTPGKIRSFPPELGEHTESILNDLGYDKEDIKSFLENGVVFDRTKVNTK</sequence>
<dbReference type="InterPro" id="IPR050483">
    <property type="entry name" value="CoA-transferase_III_domain"/>
</dbReference>
<reference evidence="2 3" key="1">
    <citation type="journal article" date="2018" name="J. Microbiol.">
        <title>Salicibibacter kimchii gen. nov., sp. nov., a moderately halophilic and alkalitolerant bacterium in the family Bacillaceae, isolated from kimchi.</title>
        <authorList>
            <person name="Jang J.Y."/>
            <person name="Oh Y.J."/>
            <person name="Lim S.K."/>
            <person name="Park H.K."/>
            <person name="Lee C."/>
            <person name="Kim J.Y."/>
            <person name="Lee M.A."/>
            <person name="Choi H.J."/>
        </authorList>
    </citation>
    <scope>NUCLEOTIDE SEQUENCE [LARGE SCALE GENOMIC DNA]</scope>
    <source>
        <strain evidence="2 3">NKC1-1</strain>
    </source>
</reference>
<dbReference type="OrthoDB" id="9797653at2"/>
<organism evidence="2 3">
    <name type="scientific">Salicibibacter kimchii</name>
    <dbReference type="NCBI Taxonomy" id="2099786"/>
    <lineage>
        <taxon>Bacteria</taxon>
        <taxon>Bacillati</taxon>
        <taxon>Bacillota</taxon>
        <taxon>Bacilli</taxon>
        <taxon>Bacillales</taxon>
        <taxon>Bacillaceae</taxon>
        <taxon>Salicibibacter</taxon>
    </lineage>
</organism>
<protein>
    <submittedName>
        <fullName evidence="2">CoA transferase</fullName>
    </submittedName>
</protein>
<dbReference type="InterPro" id="IPR003673">
    <property type="entry name" value="CoA-Trfase_fam_III"/>
</dbReference>
<evidence type="ECO:0000256" key="1">
    <source>
        <dbReference type="ARBA" id="ARBA00022679"/>
    </source>
</evidence>
<gene>
    <name evidence="2" type="ORF">DT065_04045</name>
</gene>
<name>A0A345BWE0_9BACI</name>
<dbReference type="SUPFAM" id="SSF89796">
    <property type="entry name" value="CoA-transferase family III (CaiB/BaiF)"/>
    <property type="match status" value="1"/>
</dbReference>
<keyword evidence="1 2" id="KW-0808">Transferase</keyword>
<dbReference type="InterPro" id="IPR044855">
    <property type="entry name" value="CoA-Trfase_III_dom3_sf"/>
</dbReference>
<dbReference type="KEGG" id="rue:DT065_04045"/>
<dbReference type="Pfam" id="PF02515">
    <property type="entry name" value="CoA_transf_3"/>
    <property type="match status" value="1"/>
</dbReference>
<evidence type="ECO:0000313" key="3">
    <source>
        <dbReference type="Proteomes" id="UP000252100"/>
    </source>
</evidence>
<dbReference type="InterPro" id="IPR023606">
    <property type="entry name" value="CoA-Trfase_III_dom_1_sf"/>
</dbReference>